<dbReference type="InterPro" id="IPR021255">
    <property type="entry name" value="DUF2807"/>
</dbReference>
<name>A0ABZ2D543_9SPHN</name>
<proteinExistence type="predicted"/>
<dbReference type="EMBL" id="CP144918">
    <property type="protein sequence ID" value="WWA47903.1"/>
    <property type="molecule type" value="Genomic_DNA"/>
</dbReference>
<reference evidence="3 4" key="1">
    <citation type="submission" date="2024-02" db="EMBL/GenBank/DDBJ databases">
        <title>The whole genome sequence of five bacterial samples isolated from Abu Dhabi Sabkha-shore region.</title>
        <authorList>
            <person name="Sudalaimuthuasari N."/>
            <person name="Sarfraz B."/>
            <person name="Tuyisabe J.D."/>
            <person name="Mugisha Ntwali L.D.M."/>
            <person name="Ali A.I.A.A."/>
            <person name="Almansoori S.Z.A."/>
            <person name="Alajami H.S.A."/>
            <person name="Almeqbaali A.A.S."/>
            <person name="Kundu B."/>
            <person name="Saeed E.E."/>
            <person name="Sukumarinath V."/>
            <person name="Mishra A.K."/>
            <person name="Hazzouri K.M."/>
            <person name="Almaskari R."/>
            <person name="Sharma A.K."/>
            <person name="Amiri K.M.A."/>
        </authorList>
    </citation>
    <scope>NUCLEOTIDE SEQUENCE [LARGE SCALE GENOMIC DNA]</scope>
    <source>
        <strain evidence="4">kcgeb_sd</strain>
    </source>
</reference>
<dbReference type="Gene3D" id="2.160.20.120">
    <property type="match status" value="1"/>
</dbReference>
<evidence type="ECO:0000313" key="4">
    <source>
        <dbReference type="Proteomes" id="UP001335183"/>
    </source>
</evidence>
<dbReference type="RefSeq" id="WP_338446790.1">
    <property type="nucleotide sequence ID" value="NZ_CP144918.1"/>
</dbReference>
<feature type="domain" description="Putative auto-transporter adhesin head GIN" evidence="2">
    <location>
        <begin position="45"/>
        <end position="225"/>
    </location>
</feature>
<feature type="region of interest" description="Disordered" evidence="1">
    <location>
        <begin position="240"/>
        <end position="265"/>
    </location>
</feature>
<evidence type="ECO:0000259" key="2">
    <source>
        <dbReference type="Pfam" id="PF10988"/>
    </source>
</evidence>
<gene>
    <name evidence="3" type="ORF">V5F89_03070</name>
</gene>
<feature type="compositionally biased region" description="Pro residues" evidence="1">
    <location>
        <begin position="250"/>
        <end position="265"/>
    </location>
</feature>
<protein>
    <submittedName>
        <fullName evidence="3">Head GIN domain-containing protein</fullName>
    </submittedName>
</protein>
<dbReference type="Pfam" id="PF10988">
    <property type="entry name" value="DUF2807"/>
    <property type="match status" value="1"/>
</dbReference>
<dbReference type="PROSITE" id="PS51257">
    <property type="entry name" value="PROKAR_LIPOPROTEIN"/>
    <property type="match status" value="1"/>
</dbReference>
<sequence>MLDKILKGAAPFAAMLLATGCNGMVNINGSDGVPLSELDIAGKTPTEVVLAGPDDVVVARGEAFDISVTGDEPAIADLRFTLDDKTLGIMRENDSWRSADGRATVRVTLPRVEKLVVAGSGTIEADLLEGNPEVTIAGSGTARTDRVEAGSLDVTIAGSGTYRAAGRAKSLDLNIAGSGNAEMGGLRVDVAEVTIAGSGDADFASDGTVEAKIMGSGDVAVTGSARCTVSTMGSGTLTCTNGSAATGGNAPPPAAPEPRQAPQPQ</sequence>
<dbReference type="Proteomes" id="UP001335183">
    <property type="component" value="Chromosome"/>
</dbReference>
<organism evidence="3 4">
    <name type="scientific">Pelagerythrobacter marensis</name>
    <dbReference type="NCBI Taxonomy" id="543877"/>
    <lineage>
        <taxon>Bacteria</taxon>
        <taxon>Pseudomonadati</taxon>
        <taxon>Pseudomonadota</taxon>
        <taxon>Alphaproteobacteria</taxon>
        <taxon>Sphingomonadales</taxon>
        <taxon>Erythrobacteraceae</taxon>
        <taxon>Pelagerythrobacter</taxon>
    </lineage>
</organism>
<keyword evidence="4" id="KW-1185">Reference proteome</keyword>
<evidence type="ECO:0000313" key="3">
    <source>
        <dbReference type="EMBL" id="WWA47903.1"/>
    </source>
</evidence>
<evidence type="ECO:0000256" key="1">
    <source>
        <dbReference type="SAM" id="MobiDB-lite"/>
    </source>
</evidence>
<accession>A0ABZ2D543</accession>